<dbReference type="OrthoDB" id="1936495at2759"/>
<gene>
    <name evidence="2" type="ORF">SI8410_06008125</name>
</gene>
<keyword evidence="1" id="KW-0732">Signal</keyword>
<evidence type="ECO:0000313" key="3">
    <source>
        <dbReference type="Proteomes" id="UP000663760"/>
    </source>
</evidence>
<sequence length="62" mass="6624">MKRITGALVAASLGAAIASSSLDAVLDLSGSTNKQDRFPSTDRFTPKFDGLRFIETLVTAHR</sequence>
<organism evidence="2 3">
    <name type="scientific">Spirodela intermedia</name>
    <name type="common">Intermediate duckweed</name>
    <dbReference type="NCBI Taxonomy" id="51605"/>
    <lineage>
        <taxon>Eukaryota</taxon>
        <taxon>Viridiplantae</taxon>
        <taxon>Streptophyta</taxon>
        <taxon>Embryophyta</taxon>
        <taxon>Tracheophyta</taxon>
        <taxon>Spermatophyta</taxon>
        <taxon>Magnoliopsida</taxon>
        <taxon>Liliopsida</taxon>
        <taxon>Araceae</taxon>
        <taxon>Lemnoideae</taxon>
        <taxon>Spirodela</taxon>
    </lineage>
</organism>
<dbReference type="PANTHER" id="PTHR34683">
    <property type="entry name" value="EXPRESSED PROTEIN-RELATED"/>
    <property type="match status" value="1"/>
</dbReference>
<accession>A0A7I8KIB3</accession>
<feature type="chain" id="PRO_5029739359" evidence="1">
    <location>
        <begin position="19"/>
        <end position="62"/>
    </location>
</feature>
<dbReference type="AlphaFoldDB" id="A0A7I8KIB3"/>
<name>A0A7I8KIB3_SPIIN</name>
<dbReference type="EMBL" id="LR746269">
    <property type="protein sequence ID" value="CAA7397460.1"/>
    <property type="molecule type" value="Genomic_DNA"/>
</dbReference>
<protein>
    <submittedName>
        <fullName evidence="2">Uncharacterized protein</fullName>
    </submittedName>
</protein>
<dbReference type="PANTHER" id="PTHR34683:SF2">
    <property type="entry name" value="EXPRESSED PROTEIN"/>
    <property type="match status" value="1"/>
</dbReference>
<keyword evidence="3" id="KW-1185">Reference proteome</keyword>
<proteinExistence type="predicted"/>
<feature type="signal peptide" evidence="1">
    <location>
        <begin position="1"/>
        <end position="18"/>
    </location>
</feature>
<evidence type="ECO:0000256" key="1">
    <source>
        <dbReference type="SAM" id="SignalP"/>
    </source>
</evidence>
<reference evidence="2" key="1">
    <citation type="submission" date="2020-02" db="EMBL/GenBank/DDBJ databases">
        <authorList>
            <person name="Scholz U."/>
            <person name="Mascher M."/>
            <person name="Fiebig A."/>
        </authorList>
    </citation>
    <scope>NUCLEOTIDE SEQUENCE</scope>
</reference>
<dbReference type="Proteomes" id="UP000663760">
    <property type="component" value="Chromosome 6"/>
</dbReference>
<evidence type="ECO:0000313" key="2">
    <source>
        <dbReference type="EMBL" id="CAA7397460.1"/>
    </source>
</evidence>